<evidence type="ECO:0000313" key="2">
    <source>
        <dbReference type="Proteomes" id="UP001066276"/>
    </source>
</evidence>
<dbReference type="EMBL" id="JANPWB010000009">
    <property type="protein sequence ID" value="KAJ1151049.1"/>
    <property type="molecule type" value="Genomic_DNA"/>
</dbReference>
<dbReference type="Proteomes" id="UP001066276">
    <property type="component" value="Chromosome 5"/>
</dbReference>
<evidence type="ECO:0000313" key="1">
    <source>
        <dbReference type="EMBL" id="KAJ1151049.1"/>
    </source>
</evidence>
<dbReference type="AlphaFoldDB" id="A0AAV7RE27"/>
<organism evidence="1 2">
    <name type="scientific">Pleurodeles waltl</name>
    <name type="common">Iberian ribbed newt</name>
    <dbReference type="NCBI Taxonomy" id="8319"/>
    <lineage>
        <taxon>Eukaryota</taxon>
        <taxon>Metazoa</taxon>
        <taxon>Chordata</taxon>
        <taxon>Craniata</taxon>
        <taxon>Vertebrata</taxon>
        <taxon>Euteleostomi</taxon>
        <taxon>Amphibia</taxon>
        <taxon>Batrachia</taxon>
        <taxon>Caudata</taxon>
        <taxon>Salamandroidea</taxon>
        <taxon>Salamandridae</taxon>
        <taxon>Pleurodelinae</taxon>
        <taxon>Pleurodeles</taxon>
    </lineage>
</organism>
<sequence>MAGDFTCVLAGTQDRSPPRLGTKPNMMMALAQARGQGDRTTVDEVPLGGKRKVPQNPWFWCKKSIMDRRLFFGLPIRKVP</sequence>
<name>A0AAV7RE27_PLEWA</name>
<comment type="caution">
    <text evidence="1">The sequence shown here is derived from an EMBL/GenBank/DDBJ whole genome shotgun (WGS) entry which is preliminary data.</text>
</comment>
<gene>
    <name evidence="1" type="ORF">NDU88_003836</name>
</gene>
<protein>
    <submittedName>
        <fullName evidence="1">Uncharacterized protein</fullName>
    </submittedName>
</protein>
<keyword evidence="2" id="KW-1185">Reference proteome</keyword>
<proteinExistence type="predicted"/>
<accession>A0AAV7RE27</accession>
<reference evidence="1" key="1">
    <citation type="journal article" date="2022" name="bioRxiv">
        <title>Sequencing and chromosome-scale assembly of the giantPleurodeles waltlgenome.</title>
        <authorList>
            <person name="Brown T."/>
            <person name="Elewa A."/>
            <person name="Iarovenko S."/>
            <person name="Subramanian E."/>
            <person name="Araus A.J."/>
            <person name="Petzold A."/>
            <person name="Susuki M."/>
            <person name="Suzuki K.-i.T."/>
            <person name="Hayashi T."/>
            <person name="Toyoda A."/>
            <person name="Oliveira C."/>
            <person name="Osipova E."/>
            <person name="Leigh N.D."/>
            <person name="Simon A."/>
            <person name="Yun M.H."/>
        </authorList>
    </citation>
    <scope>NUCLEOTIDE SEQUENCE</scope>
    <source>
        <strain evidence="1">20211129_DDA</strain>
        <tissue evidence="1">Liver</tissue>
    </source>
</reference>